<evidence type="ECO:0000313" key="3">
    <source>
        <dbReference type="Proteomes" id="UP001044222"/>
    </source>
</evidence>
<feature type="region of interest" description="Disordered" evidence="1">
    <location>
        <begin position="1"/>
        <end position="34"/>
    </location>
</feature>
<protein>
    <submittedName>
        <fullName evidence="2">Uncharacterized protein</fullName>
    </submittedName>
</protein>
<comment type="caution">
    <text evidence="2">The sequence shown here is derived from an EMBL/GenBank/DDBJ whole genome shotgun (WGS) entry which is preliminary data.</text>
</comment>
<feature type="non-terminal residue" evidence="2">
    <location>
        <position position="1"/>
    </location>
</feature>
<dbReference type="Proteomes" id="UP001044222">
    <property type="component" value="Unassembled WGS sequence"/>
</dbReference>
<sequence>VSKHRATGSVESTVTNPHSPQDTTANPAARKLPPLSLSLSQRRLRFQQLNQPEECRRAASHLFPAESI</sequence>
<proteinExistence type="predicted"/>
<dbReference type="EMBL" id="JAFIRN010000005">
    <property type="protein sequence ID" value="KAG5848993.1"/>
    <property type="molecule type" value="Genomic_DNA"/>
</dbReference>
<feature type="compositionally biased region" description="Polar residues" evidence="1">
    <location>
        <begin position="9"/>
        <end position="26"/>
    </location>
</feature>
<accession>A0A9D3MMH8</accession>
<keyword evidence="3" id="KW-1185">Reference proteome</keyword>
<dbReference type="AlphaFoldDB" id="A0A9D3MMH8"/>
<evidence type="ECO:0000256" key="1">
    <source>
        <dbReference type="SAM" id="MobiDB-lite"/>
    </source>
</evidence>
<gene>
    <name evidence="2" type="ORF">ANANG_G00105350</name>
</gene>
<organism evidence="2 3">
    <name type="scientific">Anguilla anguilla</name>
    <name type="common">European freshwater eel</name>
    <name type="synonym">Muraena anguilla</name>
    <dbReference type="NCBI Taxonomy" id="7936"/>
    <lineage>
        <taxon>Eukaryota</taxon>
        <taxon>Metazoa</taxon>
        <taxon>Chordata</taxon>
        <taxon>Craniata</taxon>
        <taxon>Vertebrata</taxon>
        <taxon>Euteleostomi</taxon>
        <taxon>Actinopterygii</taxon>
        <taxon>Neopterygii</taxon>
        <taxon>Teleostei</taxon>
        <taxon>Anguilliformes</taxon>
        <taxon>Anguillidae</taxon>
        <taxon>Anguilla</taxon>
    </lineage>
</organism>
<reference evidence="2" key="1">
    <citation type="submission" date="2021-01" db="EMBL/GenBank/DDBJ databases">
        <title>A chromosome-scale assembly of European eel, Anguilla anguilla.</title>
        <authorList>
            <person name="Henkel C."/>
            <person name="Jong-Raadsen S.A."/>
            <person name="Dufour S."/>
            <person name="Weltzien F.-A."/>
            <person name="Palstra A.P."/>
            <person name="Pelster B."/>
            <person name="Spaink H.P."/>
            <person name="Van Den Thillart G.E."/>
            <person name="Jansen H."/>
            <person name="Zahm M."/>
            <person name="Klopp C."/>
            <person name="Cedric C."/>
            <person name="Louis A."/>
            <person name="Berthelot C."/>
            <person name="Parey E."/>
            <person name="Roest Crollius H."/>
            <person name="Montfort J."/>
            <person name="Robinson-Rechavi M."/>
            <person name="Bucao C."/>
            <person name="Bouchez O."/>
            <person name="Gislard M."/>
            <person name="Lluch J."/>
            <person name="Milhes M."/>
            <person name="Lampietro C."/>
            <person name="Lopez Roques C."/>
            <person name="Donnadieu C."/>
            <person name="Braasch I."/>
            <person name="Desvignes T."/>
            <person name="Postlethwait J."/>
            <person name="Bobe J."/>
            <person name="Guiguen Y."/>
            <person name="Dirks R."/>
        </authorList>
    </citation>
    <scope>NUCLEOTIDE SEQUENCE</scope>
    <source>
        <strain evidence="2">Tag_6206</strain>
        <tissue evidence="2">Liver</tissue>
    </source>
</reference>
<evidence type="ECO:0000313" key="2">
    <source>
        <dbReference type="EMBL" id="KAG5848993.1"/>
    </source>
</evidence>
<name>A0A9D3MMH8_ANGAN</name>